<evidence type="ECO:0000313" key="3">
    <source>
        <dbReference type="Proteomes" id="UP000029121"/>
    </source>
</evidence>
<dbReference type="KEGG" id="crb:17894858"/>
<keyword evidence="1" id="KW-1133">Transmembrane helix</keyword>
<sequence length="78" mass="8790">MATKKILYVLLLSLMMFGLIHLPMISGQSYYYQCKHDGCTSTPKCYNQCLSMGYPLGGECRIYSYGGDCCCRRTSKPP</sequence>
<keyword evidence="1" id="KW-0812">Transmembrane</keyword>
<accession>R0IDN8</accession>
<reference evidence="3" key="1">
    <citation type="journal article" date="2013" name="Nat. Genet.">
        <title>The Capsella rubella genome and the genomic consequences of rapid mating system evolution.</title>
        <authorList>
            <person name="Slotte T."/>
            <person name="Hazzouri K.M."/>
            <person name="Agren J.A."/>
            <person name="Koenig D."/>
            <person name="Maumus F."/>
            <person name="Guo Y.L."/>
            <person name="Steige K."/>
            <person name="Platts A.E."/>
            <person name="Escobar J.S."/>
            <person name="Newman L.K."/>
            <person name="Wang W."/>
            <person name="Mandakova T."/>
            <person name="Vello E."/>
            <person name="Smith L.M."/>
            <person name="Henz S.R."/>
            <person name="Steffen J."/>
            <person name="Takuno S."/>
            <person name="Brandvain Y."/>
            <person name="Coop G."/>
            <person name="Andolfatto P."/>
            <person name="Hu T.T."/>
            <person name="Blanchette M."/>
            <person name="Clark R.M."/>
            <person name="Quesneville H."/>
            <person name="Nordborg M."/>
            <person name="Gaut B.S."/>
            <person name="Lysak M.A."/>
            <person name="Jenkins J."/>
            <person name="Grimwood J."/>
            <person name="Chapman J."/>
            <person name="Prochnik S."/>
            <person name="Shu S."/>
            <person name="Rokhsar D."/>
            <person name="Schmutz J."/>
            <person name="Weigel D."/>
            <person name="Wright S.I."/>
        </authorList>
    </citation>
    <scope>NUCLEOTIDE SEQUENCE [LARGE SCALE GENOMIC DNA]</scope>
    <source>
        <strain evidence="3">cv. Monte Gargano</strain>
    </source>
</reference>
<dbReference type="STRING" id="81985.R0IDN8"/>
<feature type="transmembrane region" description="Helical" evidence="1">
    <location>
        <begin position="6"/>
        <end position="25"/>
    </location>
</feature>
<dbReference type="Proteomes" id="UP000029121">
    <property type="component" value="Unassembled WGS sequence"/>
</dbReference>
<evidence type="ECO:0000313" key="2">
    <source>
        <dbReference type="EMBL" id="EOA34803.1"/>
    </source>
</evidence>
<dbReference type="AlphaFoldDB" id="R0IDN8"/>
<keyword evidence="1" id="KW-0472">Membrane</keyword>
<dbReference type="OrthoDB" id="1034495at2759"/>
<keyword evidence="3" id="KW-1185">Reference proteome</keyword>
<evidence type="ECO:0000256" key="1">
    <source>
        <dbReference type="SAM" id="Phobius"/>
    </source>
</evidence>
<gene>
    <name evidence="2" type="ORF">CARUB_v10022380mg</name>
</gene>
<organism evidence="2 3">
    <name type="scientific">Capsella rubella</name>
    <dbReference type="NCBI Taxonomy" id="81985"/>
    <lineage>
        <taxon>Eukaryota</taxon>
        <taxon>Viridiplantae</taxon>
        <taxon>Streptophyta</taxon>
        <taxon>Embryophyta</taxon>
        <taxon>Tracheophyta</taxon>
        <taxon>Spermatophyta</taxon>
        <taxon>Magnoliopsida</taxon>
        <taxon>eudicotyledons</taxon>
        <taxon>Gunneridae</taxon>
        <taxon>Pentapetalae</taxon>
        <taxon>rosids</taxon>
        <taxon>malvids</taxon>
        <taxon>Brassicales</taxon>
        <taxon>Brassicaceae</taxon>
        <taxon>Camelineae</taxon>
        <taxon>Capsella</taxon>
    </lineage>
</organism>
<proteinExistence type="predicted"/>
<name>R0IDN8_9BRAS</name>
<protein>
    <recommendedName>
        <fullName evidence="4">Knottin scorpion toxin-like domain-containing protein</fullName>
    </recommendedName>
</protein>
<dbReference type="EMBL" id="KB870806">
    <property type="protein sequence ID" value="EOA34803.1"/>
    <property type="molecule type" value="Genomic_DNA"/>
</dbReference>
<evidence type="ECO:0008006" key="4">
    <source>
        <dbReference type="Google" id="ProtNLM"/>
    </source>
</evidence>